<dbReference type="EMBL" id="BQNB010014523">
    <property type="protein sequence ID" value="GJT29187.1"/>
    <property type="molecule type" value="Genomic_DNA"/>
</dbReference>
<keyword evidence="2" id="KW-1185">Reference proteome</keyword>
<dbReference type="Proteomes" id="UP001151760">
    <property type="component" value="Unassembled WGS sequence"/>
</dbReference>
<reference evidence="1" key="1">
    <citation type="journal article" date="2022" name="Int. J. Mol. Sci.">
        <title>Draft Genome of Tanacetum Coccineum: Genomic Comparison of Closely Related Tanacetum-Family Plants.</title>
        <authorList>
            <person name="Yamashiro T."/>
            <person name="Shiraishi A."/>
            <person name="Nakayama K."/>
            <person name="Satake H."/>
        </authorList>
    </citation>
    <scope>NUCLEOTIDE SEQUENCE</scope>
</reference>
<gene>
    <name evidence="1" type="ORF">Tco_0909462</name>
</gene>
<protein>
    <submittedName>
        <fullName evidence="1">Uncharacterized protein</fullName>
    </submittedName>
</protein>
<organism evidence="1 2">
    <name type="scientific">Tanacetum coccineum</name>
    <dbReference type="NCBI Taxonomy" id="301880"/>
    <lineage>
        <taxon>Eukaryota</taxon>
        <taxon>Viridiplantae</taxon>
        <taxon>Streptophyta</taxon>
        <taxon>Embryophyta</taxon>
        <taxon>Tracheophyta</taxon>
        <taxon>Spermatophyta</taxon>
        <taxon>Magnoliopsida</taxon>
        <taxon>eudicotyledons</taxon>
        <taxon>Gunneridae</taxon>
        <taxon>Pentapetalae</taxon>
        <taxon>asterids</taxon>
        <taxon>campanulids</taxon>
        <taxon>Asterales</taxon>
        <taxon>Asteraceae</taxon>
        <taxon>Asteroideae</taxon>
        <taxon>Anthemideae</taxon>
        <taxon>Anthemidinae</taxon>
        <taxon>Tanacetum</taxon>
    </lineage>
</organism>
<reference evidence="1" key="2">
    <citation type="submission" date="2022-01" db="EMBL/GenBank/DDBJ databases">
        <authorList>
            <person name="Yamashiro T."/>
            <person name="Shiraishi A."/>
            <person name="Satake H."/>
            <person name="Nakayama K."/>
        </authorList>
    </citation>
    <scope>NUCLEOTIDE SEQUENCE</scope>
</reference>
<proteinExistence type="predicted"/>
<comment type="caution">
    <text evidence="1">The sequence shown here is derived from an EMBL/GenBank/DDBJ whole genome shotgun (WGS) entry which is preliminary data.</text>
</comment>
<evidence type="ECO:0000313" key="2">
    <source>
        <dbReference type="Proteomes" id="UP001151760"/>
    </source>
</evidence>
<sequence length="166" mass="18335">MSVCDDIDKPDAAADHNNLVIKEEPSDTANDVEHMDVDEPSKVCLKKEVNVSIACSSAADEVSKDAHDDVLKMPVDNRDVLMNDAHDTIIHADAPNHEIHITLRGDQDLTGASGATKKRIQVLKEDLDFLNQGHNPKHFFPCGTGYAIDKCFWQCLVEKDTNRKGS</sequence>
<name>A0ABQ5CRS0_9ASTR</name>
<evidence type="ECO:0000313" key="1">
    <source>
        <dbReference type="EMBL" id="GJT29187.1"/>
    </source>
</evidence>
<accession>A0ABQ5CRS0</accession>